<protein>
    <submittedName>
        <fullName evidence="1">Phosphoglycerate mutase</fullName>
    </submittedName>
</protein>
<sequence>MNVGAAKTSSQSACETRLYFIRHAHSDYVHGRELERGLSAEGMQAAKTVRLRLEGEGIGVFVSSPYRRAVDTVRPLAEAAGREIMIYDDLRERLVTGVSDLGPEGFLEAKRLCYADLRYRPPGGENSEEARKRALSVIHGLLRRYPGERIAIGTHGDILTLMLGGWDERYGFDFWEKLSMPDVYCARFAGQTFIGAERIPTEVPHSSTFD</sequence>
<comment type="caution">
    <text evidence="1">The sequence shown here is derived from an EMBL/GenBank/DDBJ whole genome shotgun (WGS) entry which is preliminary data.</text>
</comment>
<dbReference type="Proteomes" id="UP000606653">
    <property type="component" value="Unassembled WGS sequence"/>
</dbReference>
<dbReference type="CDD" id="cd07067">
    <property type="entry name" value="HP_PGM_like"/>
    <property type="match status" value="1"/>
</dbReference>
<dbReference type="Gene3D" id="3.40.50.1240">
    <property type="entry name" value="Phosphoglycerate mutase-like"/>
    <property type="match status" value="1"/>
</dbReference>
<evidence type="ECO:0000313" key="1">
    <source>
        <dbReference type="EMBL" id="GGN91024.1"/>
    </source>
</evidence>
<organism evidence="1 2">
    <name type="scientific">Saccharibacillus kuerlensis</name>
    <dbReference type="NCBI Taxonomy" id="459527"/>
    <lineage>
        <taxon>Bacteria</taxon>
        <taxon>Bacillati</taxon>
        <taxon>Bacillota</taxon>
        <taxon>Bacilli</taxon>
        <taxon>Bacillales</taxon>
        <taxon>Paenibacillaceae</taxon>
        <taxon>Saccharibacillus</taxon>
    </lineage>
</organism>
<dbReference type="EMBL" id="BMLN01000001">
    <property type="protein sequence ID" value="GGN91024.1"/>
    <property type="molecule type" value="Genomic_DNA"/>
</dbReference>
<dbReference type="PANTHER" id="PTHR48100">
    <property type="entry name" value="BROAD-SPECIFICITY PHOSPHATASE YOR283W-RELATED"/>
    <property type="match status" value="1"/>
</dbReference>
<proteinExistence type="predicted"/>
<dbReference type="SMART" id="SM00855">
    <property type="entry name" value="PGAM"/>
    <property type="match status" value="1"/>
</dbReference>
<dbReference type="InterPro" id="IPR013078">
    <property type="entry name" value="His_Pase_superF_clade-1"/>
</dbReference>
<dbReference type="InterPro" id="IPR029033">
    <property type="entry name" value="His_PPase_superfam"/>
</dbReference>
<keyword evidence="2" id="KW-1185">Reference proteome</keyword>
<dbReference type="Pfam" id="PF00300">
    <property type="entry name" value="His_Phos_1"/>
    <property type="match status" value="1"/>
</dbReference>
<gene>
    <name evidence="1" type="ORF">GCM10010969_02130</name>
</gene>
<evidence type="ECO:0000313" key="2">
    <source>
        <dbReference type="Proteomes" id="UP000606653"/>
    </source>
</evidence>
<dbReference type="SUPFAM" id="SSF53254">
    <property type="entry name" value="Phosphoglycerate mutase-like"/>
    <property type="match status" value="1"/>
</dbReference>
<dbReference type="PANTHER" id="PTHR48100:SF59">
    <property type="entry name" value="ADENOSYLCOBALAMIN_ALPHA-RIBAZOLE PHOSPHATASE"/>
    <property type="match status" value="1"/>
</dbReference>
<dbReference type="RefSeq" id="WP_018975148.1">
    <property type="nucleotide sequence ID" value="NZ_BMLN01000001.1"/>
</dbReference>
<name>A0ABQ2KUR4_9BACL</name>
<accession>A0ABQ2KUR4</accession>
<reference evidence="2" key="1">
    <citation type="journal article" date="2019" name="Int. J. Syst. Evol. Microbiol.">
        <title>The Global Catalogue of Microorganisms (GCM) 10K type strain sequencing project: providing services to taxonomists for standard genome sequencing and annotation.</title>
        <authorList>
            <consortium name="The Broad Institute Genomics Platform"/>
            <consortium name="The Broad Institute Genome Sequencing Center for Infectious Disease"/>
            <person name="Wu L."/>
            <person name="Ma J."/>
        </authorList>
    </citation>
    <scope>NUCLEOTIDE SEQUENCE [LARGE SCALE GENOMIC DNA]</scope>
    <source>
        <strain evidence="2">CGMCC 1.6964</strain>
    </source>
</reference>
<dbReference type="InterPro" id="IPR050275">
    <property type="entry name" value="PGM_Phosphatase"/>
</dbReference>